<feature type="compositionally biased region" description="Basic residues" evidence="1">
    <location>
        <begin position="318"/>
        <end position="337"/>
    </location>
</feature>
<protein>
    <recommendedName>
        <fullName evidence="2">HTH cro/C1-type domain-containing protein</fullName>
    </recommendedName>
</protein>
<keyword evidence="4" id="KW-1185">Reference proteome</keyword>
<accession>A0ABX3XNX5</accession>
<comment type="caution">
    <text evidence="3">The sequence shown here is derived from an EMBL/GenBank/DDBJ whole genome shotgun (WGS) entry which is preliminary data.</text>
</comment>
<dbReference type="Pfam" id="PF19054">
    <property type="entry name" value="DUF5753"/>
    <property type="match status" value="1"/>
</dbReference>
<dbReference type="CDD" id="cd00093">
    <property type="entry name" value="HTH_XRE"/>
    <property type="match status" value="1"/>
</dbReference>
<dbReference type="InterPro" id="IPR010982">
    <property type="entry name" value="Lambda_DNA-bd_dom_sf"/>
</dbReference>
<dbReference type="InterPro" id="IPR043917">
    <property type="entry name" value="DUF5753"/>
</dbReference>
<dbReference type="SUPFAM" id="SSF47413">
    <property type="entry name" value="lambda repressor-like DNA-binding domains"/>
    <property type="match status" value="1"/>
</dbReference>
<feature type="region of interest" description="Disordered" evidence="1">
    <location>
        <begin position="274"/>
        <end position="337"/>
    </location>
</feature>
<evidence type="ECO:0000259" key="2">
    <source>
        <dbReference type="PROSITE" id="PS50943"/>
    </source>
</evidence>
<evidence type="ECO:0000313" key="4">
    <source>
        <dbReference type="Proteomes" id="UP000194225"/>
    </source>
</evidence>
<dbReference type="EMBL" id="MIGA01000059">
    <property type="protein sequence ID" value="OSY38431.1"/>
    <property type="molecule type" value="Genomic_DNA"/>
</dbReference>
<feature type="domain" description="HTH cro/C1-type" evidence="2">
    <location>
        <begin position="24"/>
        <end position="77"/>
    </location>
</feature>
<proteinExistence type="predicted"/>
<organism evidence="3 4">
    <name type="scientific">Streptomyces platensis</name>
    <dbReference type="NCBI Taxonomy" id="58346"/>
    <lineage>
        <taxon>Bacteria</taxon>
        <taxon>Bacillati</taxon>
        <taxon>Actinomycetota</taxon>
        <taxon>Actinomycetes</taxon>
        <taxon>Kitasatosporales</taxon>
        <taxon>Streptomycetaceae</taxon>
        <taxon>Streptomyces</taxon>
    </lineage>
</organism>
<dbReference type="Pfam" id="PF13560">
    <property type="entry name" value="HTH_31"/>
    <property type="match status" value="1"/>
</dbReference>
<dbReference type="SMART" id="SM00530">
    <property type="entry name" value="HTH_XRE"/>
    <property type="match status" value="1"/>
</dbReference>
<dbReference type="InterPro" id="IPR001387">
    <property type="entry name" value="Cro/C1-type_HTH"/>
</dbReference>
<gene>
    <name evidence="3" type="ORF">BG653_06140</name>
</gene>
<dbReference type="Proteomes" id="UP000194225">
    <property type="component" value="Unassembled WGS sequence"/>
</dbReference>
<sequence>MSRRRRNATSGPAATNAAVFGEVLRHFREAAGFTQERLANQIPCDRSHVARVEAGTRVPQDTFAKQCDELLGTGGVLLRLWGRIDWYPEVQRPDWFERRAEMDAKAVALREYQEQVIPGLLQTPDYAHALFSRRLTSAEAVEERVRARLSRQQRFLAANGPLYLAVLDESCLRNVVGSPEVMRAQCAHLLSVGRYANVRVQVASADRAEIRRPKASMALITLPDGERWLYSESLDRGHFNGDPAVYARHIQTYDVLRADALSAPESAALIGDFMEGYGDHGQAPAEHSDMDQEQLQPRRRRQLHRSGAHLDEEQLQRQQRRQLHRSSPRYPRRRPRS</sequence>
<evidence type="ECO:0000256" key="1">
    <source>
        <dbReference type="SAM" id="MobiDB-lite"/>
    </source>
</evidence>
<evidence type="ECO:0000313" key="3">
    <source>
        <dbReference type="EMBL" id="OSY38431.1"/>
    </source>
</evidence>
<dbReference type="Gene3D" id="1.10.260.40">
    <property type="entry name" value="lambda repressor-like DNA-binding domains"/>
    <property type="match status" value="1"/>
</dbReference>
<feature type="compositionally biased region" description="Basic residues" evidence="1">
    <location>
        <begin position="297"/>
        <end position="307"/>
    </location>
</feature>
<name>A0ABX3XNX5_STRPT</name>
<dbReference type="PROSITE" id="PS50943">
    <property type="entry name" value="HTH_CROC1"/>
    <property type="match status" value="1"/>
</dbReference>
<reference evidence="3 4" key="1">
    <citation type="submission" date="2016-09" db="EMBL/GenBank/DDBJ databases">
        <title>Streptomyces platensis DSM40041, a candidate organism with high potential of specific P450 cytochromes.</title>
        <authorList>
            <person name="Grumaz C."/>
            <person name="Vainshtein Y."/>
            <person name="Kirstahler P."/>
            <person name="Sohn K."/>
        </authorList>
    </citation>
    <scope>NUCLEOTIDE SEQUENCE [LARGE SCALE GENOMIC DNA]</scope>
    <source>
        <strain evidence="3 4">DSM 40041</strain>
    </source>
</reference>